<dbReference type="STRING" id="1419482.SAMN05444266_107498"/>
<dbReference type="PROSITE" id="PS50005">
    <property type="entry name" value="TPR"/>
    <property type="match status" value="1"/>
</dbReference>
<dbReference type="EMBL" id="FRBL01000007">
    <property type="protein sequence ID" value="SHM35433.1"/>
    <property type="molecule type" value="Genomic_DNA"/>
</dbReference>
<dbReference type="PROSITE" id="PS51257">
    <property type="entry name" value="PROKAR_LIPOPROTEIN"/>
    <property type="match status" value="1"/>
</dbReference>
<gene>
    <name evidence="2" type="ORF">SAMN05444266_107498</name>
</gene>
<name>A0A1M7I4E7_9BACT</name>
<dbReference type="InterPro" id="IPR019734">
    <property type="entry name" value="TPR_rpt"/>
</dbReference>
<evidence type="ECO:0000313" key="3">
    <source>
        <dbReference type="Proteomes" id="UP000184420"/>
    </source>
</evidence>
<reference evidence="2 3" key="1">
    <citation type="submission" date="2016-11" db="EMBL/GenBank/DDBJ databases">
        <authorList>
            <person name="Jaros S."/>
            <person name="Januszkiewicz K."/>
            <person name="Wedrychowicz H."/>
        </authorList>
    </citation>
    <scope>NUCLEOTIDE SEQUENCE [LARGE SCALE GENOMIC DNA]</scope>
    <source>
        <strain evidence="2 3">DSM 27406</strain>
    </source>
</reference>
<dbReference type="NCBIfam" id="NF047558">
    <property type="entry name" value="TPR_END_plus"/>
    <property type="match status" value="1"/>
</dbReference>
<protein>
    <submittedName>
        <fullName evidence="2">Uncharacterized protein</fullName>
    </submittedName>
</protein>
<evidence type="ECO:0000256" key="1">
    <source>
        <dbReference type="PROSITE-ProRule" id="PRU00339"/>
    </source>
</evidence>
<feature type="repeat" description="TPR" evidence="1">
    <location>
        <begin position="91"/>
        <end position="124"/>
    </location>
</feature>
<dbReference type="InterPro" id="IPR011990">
    <property type="entry name" value="TPR-like_helical_dom_sf"/>
</dbReference>
<organism evidence="2 3">
    <name type="scientific">Chitinophaga jiangningensis</name>
    <dbReference type="NCBI Taxonomy" id="1419482"/>
    <lineage>
        <taxon>Bacteria</taxon>
        <taxon>Pseudomonadati</taxon>
        <taxon>Bacteroidota</taxon>
        <taxon>Chitinophagia</taxon>
        <taxon>Chitinophagales</taxon>
        <taxon>Chitinophagaceae</taxon>
        <taxon>Chitinophaga</taxon>
    </lineage>
</organism>
<sequence>MRHIPLIALVALLAACDGKSAKEKKLAADFHFTENALYNEDSVKLASKVLDDNKTAAEKKFLEAVDVYRNKKQYLEGVGLFKASILLQPQAKTYYELGNALLDAEKNQEAIDAYSMAEALNYKPLHKLLYNKACAYSKSDSADQSLEHLVAAIEFGYTNMDNIMKDPDLANVRKSYYSFNGRIHDAFSGIGDADKLQWNMFLRDFKPMELPVTFDKTFITNKELTDIPYDYERYVSEMRNAKFERETGSLYYYVGLIRKDTSFKTLCYAVDEKALEDYKWPYYLLVSYDNKGKLIDKLFVGGQKLDEDPYRVGEVNGNGEITVTDFQITYEKPVSETRFDENKEVESKELKKEFYTIAADGHFVKKSNEPLALR</sequence>
<dbReference type="SUPFAM" id="SSF48452">
    <property type="entry name" value="TPR-like"/>
    <property type="match status" value="1"/>
</dbReference>
<proteinExistence type="predicted"/>
<dbReference type="OrthoDB" id="642461at2"/>
<dbReference type="AlphaFoldDB" id="A0A1M7I4E7"/>
<dbReference type="Proteomes" id="UP000184420">
    <property type="component" value="Unassembled WGS sequence"/>
</dbReference>
<evidence type="ECO:0000313" key="2">
    <source>
        <dbReference type="EMBL" id="SHM35433.1"/>
    </source>
</evidence>
<keyword evidence="3" id="KW-1185">Reference proteome</keyword>
<dbReference type="Gene3D" id="1.25.40.10">
    <property type="entry name" value="Tetratricopeptide repeat domain"/>
    <property type="match status" value="1"/>
</dbReference>
<keyword evidence="1" id="KW-0802">TPR repeat</keyword>
<accession>A0A1M7I4E7</accession>
<dbReference type="RefSeq" id="WP_073084653.1">
    <property type="nucleotide sequence ID" value="NZ_FRBL01000007.1"/>
</dbReference>
<dbReference type="SMART" id="SM00028">
    <property type="entry name" value="TPR"/>
    <property type="match status" value="2"/>
</dbReference>